<feature type="compositionally biased region" description="Basic residues" evidence="4">
    <location>
        <begin position="1194"/>
        <end position="1217"/>
    </location>
</feature>
<feature type="region of interest" description="Disordered" evidence="4">
    <location>
        <begin position="836"/>
        <end position="965"/>
    </location>
</feature>
<keyword evidence="5" id="KW-0812">Transmembrane</keyword>
<keyword evidence="2" id="KW-0328">Glycosyltransferase</keyword>
<feature type="compositionally biased region" description="Polar residues" evidence="4">
    <location>
        <begin position="924"/>
        <end position="965"/>
    </location>
</feature>
<feature type="region of interest" description="Disordered" evidence="4">
    <location>
        <begin position="527"/>
        <end position="556"/>
    </location>
</feature>
<feature type="transmembrane region" description="Helical" evidence="5">
    <location>
        <begin position="1541"/>
        <end position="1565"/>
    </location>
</feature>
<dbReference type="SUPFAM" id="SSF53756">
    <property type="entry name" value="UDP-Glycosyltransferase/glycogen phosphorylase"/>
    <property type="match status" value="2"/>
</dbReference>
<dbReference type="PANTHER" id="PTHR48043">
    <property type="entry name" value="EG:EG0003.4 PROTEIN-RELATED"/>
    <property type="match status" value="1"/>
</dbReference>
<keyword evidence="5" id="KW-1133">Transmembrane helix</keyword>
<evidence type="ECO:0000256" key="1">
    <source>
        <dbReference type="ARBA" id="ARBA00009995"/>
    </source>
</evidence>
<evidence type="ECO:0000313" key="6">
    <source>
        <dbReference type="EMBL" id="KAJ8040210.1"/>
    </source>
</evidence>
<dbReference type="InterPro" id="IPR050271">
    <property type="entry name" value="UDP-glycosyltransferase"/>
</dbReference>
<feature type="region of interest" description="Disordered" evidence="4">
    <location>
        <begin position="391"/>
        <end position="508"/>
    </location>
</feature>
<dbReference type="GO" id="GO:0008194">
    <property type="term" value="F:UDP-glycosyltransferase activity"/>
    <property type="evidence" value="ECO:0007669"/>
    <property type="project" value="InterPro"/>
</dbReference>
<dbReference type="PANTHER" id="PTHR48043:SF145">
    <property type="entry name" value="FI06409P-RELATED"/>
    <property type="match status" value="1"/>
</dbReference>
<feature type="compositionally biased region" description="Polar residues" evidence="4">
    <location>
        <begin position="1294"/>
        <end position="1304"/>
    </location>
</feature>
<reference evidence="6" key="1">
    <citation type="submission" date="2021-10" db="EMBL/GenBank/DDBJ databases">
        <title>Tropical sea cucumber genome reveals ecological adaptation and Cuvierian tubules defense mechanism.</title>
        <authorList>
            <person name="Chen T."/>
        </authorList>
    </citation>
    <scope>NUCLEOTIDE SEQUENCE</scope>
    <source>
        <strain evidence="6">Nanhai2018</strain>
        <tissue evidence="6">Muscle</tissue>
    </source>
</reference>
<gene>
    <name evidence="6" type="ORF">HOLleu_14439</name>
</gene>
<feature type="region of interest" description="Disordered" evidence="4">
    <location>
        <begin position="1169"/>
        <end position="1242"/>
    </location>
</feature>
<keyword evidence="7" id="KW-1185">Reference proteome</keyword>
<sequence length="1585" mass="175117">MIIVSGRLCDGLLSNCRIPGNQFYCCLLLDVSSWTIACFFCVCSIIVGSITPVHTANIAFMSGYGEGSHFMVQAIVGDELARRGHNVTGLISQAYEYKLKTPMYASFSSKLNFKSYDHATSVHDIRNVYHQLTDWVIEGKFLKNVIMEFLFTLKIPTNVLIEDCNFLLGNETFMNMFRSLELDLVIADSYYPCTVLLAEAVEAQYVSFCPTNLNPHFAHVQGTTLLPSIYPSGEFQFSQRMNFYQRFCNSLSYLKEKFFIRFLLWLYNPLRKKYQLNPQLTTREALSRSSLWLYDSDFYIDFPAPMLPNTVMVGGITTRPSKPLPPSRPEVIVPVRPFVHGRENAAILLRIPPLLPVFEAEAPTSSQTNRKPCLKFYHCCLRCLRETSRPRQNGPFKLSLSRRPNGPFRSGLNYKQNDPFKPSPSCRPNGPFRIRQPQTERESQFQHPRSVSIQERASPSADTSVASGPARRDSLTSELSPDPDFFSDDNHEVSGSDEDDDPPLFGTDLTRESFDKAVEVVRRQLGFEDVQQPTEDQGRKSKLSLNRPTPDKRPLMPVDVECEDRLKAASTSRKWTPFPRKQTSEFRVDEREWNACFRTPPIPTGAVDHLRNAGAMDAKGRYRSAPSKKSEKALSGMDKAARAGMKFSSALLLVAEVLMKSFRQDVSRRDTGAVVNILGPLSRLIFDQFARIAVRSVQERRDLLLESLSWPTQDIKRRFLDLPLEGKDIFGGRFDEHLQVEVKRRKDLKKADFRLPAAFSRRRSPDFRRSSRPSQPRSSGSSDRRRASPKRCRSCKQFLAEWDAHDLCVRCRSCSTKSRCSICRQWSVEWAWLAPKKKAGRKRPDNSSEPTGELSGKKVSEAHSGANPSSPAPSSGKKSSGSSSKRSRRSRATTSKTTNPLASSPATTSQPSTTSVTTNPPAPLSSSAESTNPPGSQRTAAIVGTNTPGALPSSASNPPESQQTASIIGVNTPGALPAPTTNPPESQQTAAIVGVNTPGALPTTSIEDSSISPETHSNVPFVIVNPPGALSGTALMGHNLPGALVNTPGALVNTPGALVNTPGSLLTSLLLTSNTPASLPGIASSEVNTPEALSIGTLTAPNPPGPVPATAVDSSRGSSVTSRPGVSLSLVSSLPATVSHTQPCDVSMLSGPSSQNDPSATLREIFLSSDSPSLGNRDFEGFQPMQTHSSSVGHRSRSRSRSKRSHKGRRRHHRHGSSSRSSSSSSSPSPRRGKRSRQEPEANTQILSQIVNLLSNLPQLMANRNQNLAQNLPSTSSEQFVDPNPTPSDAHSEASFSDSEQLPSQPDEITHREDPQFSDEGAMSEGDDQPLFGTDIPKEVFDKADILEFADSAGEDGFIIFSLGTYVINLKQDMNVLLAEAFSRLPQKVFWQLNTAVPANLPENVMAMKWLPQNDLLGHPNAKLLLYQSGVNGLYEALYHGVPIIAIPFAWDQPDVASRIVGRKIGLALDFWSMTPEKIVSSITTVINDTSYKENIMKLSAAWRDQKQHPKERAADSIEQVIKHGGEIMRFYGSELNFAQYYLLDVTAFCIFLCYLFLRLLLCLVRCHTWVYYRFSIPKSKLKGC</sequence>
<proteinExistence type="inferred from homology"/>
<evidence type="ECO:0000256" key="4">
    <source>
        <dbReference type="SAM" id="MobiDB-lite"/>
    </source>
</evidence>
<accession>A0A9Q1C887</accession>
<dbReference type="Gene3D" id="3.40.50.2000">
    <property type="entry name" value="Glycogen Phosphorylase B"/>
    <property type="match status" value="2"/>
</dbReference>
<feature type="compositionally biased region" description="Low complexity" evidence="4">
    <location>
        <begin position="1218"/>
        <end position="1230"/>
    </location>
</feature>
<feature type="region of interest" description="Disordered" evidence="4">
    <location>
        <begin position="1273"/>
        <end position="1334"/>
    </location>
</feature>
<dbReference type="Pfam" id="PF00201">
    <property type="entry name" value="UDPGT"/>
    <property type="match status" value="2"/>
</dbReference>
<dbReference type="OrthoDB" id="5835829at2759"/>
<evidence type="ECO:0000256" key="5">
    <source>
        <dbReference type="SAM" id="Phobius"/>
    </source>
</evidence>
<feature type="compositionally biased region" description="Polar residues" evidence="4">
    <location>
        <begin position="445"/>
        <end position="466"/>
    </location>
</feature>
<keyword evidence="5" id="KW-0472">Membrane</keyword>
<feature type="compositionally biased region" description="Low complexity" evidence="4">
    <location>
        <begin position="772"/>
        <end position="781"/>
    </location>
</feature>
<feature type="region of interest" description="Disordered" evidence="4">
    <location>
        <begin position="762"/>
        <end position="787"/>
    </location>
</feature>
<evidence type="ECO:0000256" key="3">
    <source>
        <dbReference type="ARBA" id="ARBA00022679"/>
    </source>
</evidence>
<dbReference type="FunFam" id="3.40.50.2000:FF:000021">
    <property type="entry name" value="UDP-glucuronosyltransferase"/>
    <property type="match status" value="1"/>
</dbReference>
<protein>
    <submittedName>
        <fullName evidence="6">UDP-glucuronosyltransferase 2B23</fullName>
    </submittedName>
</protein>
<comment type="caution">
    <text evidence="6">The sequence shown here is derived from an EMBL/GenBank/DDBJ whole genome shotgun (WGS) entry which is preliminary data.</text>
</comment>
<feature type="compositionally biased region" description="Low complexity" evidence="4">
    <location>
        <begin position="892"/>
        <end position="919"/>
    </location>
</feature>
<dbReference type="InterPro" id="IPR002213">
    <property type="entry name" value="UDP_glucos_trans"/>
</dbReference>
<dbReference type="Proteomes" id="UP001152320">
    <property type="component" value="Chromosome 6"/>
</dbReference>
<keyword evidence="3" id="KW-0808">Transferase</keyword>
<comment type="similarity">
    <text evidence="1">Belongs to the UDP-glycosyltransferase family.</text>
</comment>
<feature type="region of interest" description="Disordered" evidence="4">
    <location>
        <begin position="1094"/>
        <end position="1125"/>
    </location>
</feature>
<feature type="compositionally biased region" description="Low complexity" evidence="4">
    <location>
        <begin position="864"/>
        <end position="884"/>
    </location>
</feature>
<dbReference type="CDD" id="cd03784">
    <property type="entry name" value="GT1_Gtf-like"/>
    <property type="match status" value="1"/>
</dbReference>
<organism evidence="6 7">
    <name type="scientific">Holothuria leucospilota</name>
    <name type="common">Black long sea cucumber</name>
    <name type="synonym">Mertensiothuria leucospilota</name>
    <dbReference type="NCBI Taxonomy" id="206669"/>
    <lineage>
        <taxon>Eukaryota</taxon>
        <taxon>Metazoa</taxon>
        <taxon>Echinodermata</taxon>
        <taxon>Eleutherozoa</taxon>
        <taxon>Echinozoa</taxon>
        <taxon>Holothuroidea</taxon>
        <taxon>Aspidochirotacea</taxon>
        <taxon>Aspidochirotida</taxon>
        <taxon>Holothuriidae</taxon>
        <taxon>Holothuria</taxon>
    </lineage>
</organism>
<evidence type="ECO:0000313" key="7">
    <source>
        <dbReference type="Proteomes" id="UP001152320"/>
    </source>
</evidence>
<dbReference type="EMBL" id="JAIZAY010000006">
    <property type="protein sequence ID" value="KAJ8040210.1"/>
    <property type="molecule type" value="Genomic_DNA"/>
</dbReference>
<evidence type="ECO:0000256" key="2">
    <source>
        <dbReference type="ARBA" id="ARBA00022676"/>
    </source>
</evidence>
<name>A0A9Q1C887_HOLLE</name>
<feature type="compositionally biased region" description="Polar residues" evidence="4">
    <location>
        <begin position="1112"/>
        <end position="1124"/>
    </location>
</feature>